<protein>
    <submittedName>
        <fullName evidence="4">Phosphinothricin N-acetyltransferase</fullName>
    </submittedName>
</protein>
<dbReference type="SUPFAM" id="SSF55729">
    <property type="entry name" value="Acyl-CoA N-acyltransferases (Nat)"/>
    <property type="match status" value="1"/>
</dbReference>
<name>B4R9U0_PHEZH</name>
<dbReference type="Gene3D" id="3.40.630.30">
    <property type="match status" value="1"/>
</dbReference>
<dbReference type="GO" id="GO:0016747">
    <property type="term" value="F:acyltransferase activity, transferring groups other than amino-acyl groups"/>
    <property type="evidence" value="ECO:0007669"/>
    <property type="project" value="InterPro"/>
</dbReference>
<keyword evidence="2" id="KW-0012">Acyltransferase</keyword>
<gene>
    <name evidence="4" type="primary">pat</name>
    <name evidence="4" type="ordered locus">PHZ_c1441</name>
</gene>
<dbReference type="KEGG" id="pzu:PHZ_c1441"/>
<organism evidence="4 5">
    <name type="scientific">Phenylobacterium zucineum (strain HLK1)</name>
    <dbReference type="NCBI Taxonomy" id="450851"/>
    <lineage>
        <taxon>Bacteria</taxon>
        <taxon>Pseudomonadati</taxon>
        <taxon>Pseudomonadota</taxon>
        <taxon>Alphaproteobacteria</taxon>
        <taxon>Caulobacterales</taxon>
        <taxon>Caulobacteraceae</taxon>
        <taxon>Phenylobacterium</taxon>
    </lineage>
</organism>
<dbReference type="Proteomes" id="UP000001868">
    <property type="component" value="Chromosome"/>
</dbReference>
<dbReference type="CDD" id="cd04301">
    <property type="entry name" value="NAT_SF"/>
    <property type="match status" value="1"/>
</dbReference>
<accession>B4R9U0</accession>
<dbReference type="eggNOG" id="COG1247">
    <property type="taxonomic scope" value="Bacteria"/>
</dbReference>
<evidence type="ECO:0000313" key="4">
    <source>
        <dbReference type="EMBL" id="ACG77854.1"/>
    </source>
</evidence>
<dbReference type="NCBIfam" id="NF040503">
    <property type="entry name" value="resist_ArsN1a"/>
    <property type="match status" value="1"/>
</dbReference>
<dbReference type="PANTHER" id="PTHR43072">
    <property type="entry name" value="N-ACETYLTRANSFERASE"/>
    <property type="match status" value="1"/>
</dbReference>
<dbReference type="STRING" id="450851.PHZ_c1441"/>
<evidence type="ECO:0000256" key="1">
    <source>
        <dbReference type="ARBA" id="ARBA00022679"/>
    </source>
</evidence>
<dbReference type="HOGENOM" id="CLU_013985_4_5_5"/>
<dbReference type="EMBL" id="CP000747">
    <property type="protein sequence ID" value="ACG77854.1"/>
    <property type="molecule type" value="Genomic_DNA"/>
</dbReference>
<proteinExistence type="predicted"/>
<reference evidence="4 5" key="1">
    <citation type="journal article" date="2008" name="BMC Genomics">
        <title>Complete genome of Phenylobacterium zucineum - a novel facultative intracellular bacterium isolated from human erythroleukemia cell line K562.</title>
        <authorList>
            <person name="Luo Y."/>
            <person name="Xu X."/>
            <person name="Ding Z."/>
            <person name="Liu Z."/>
            <person name="Zhang B."/>
            <person name="Yan Z."/>
            <person name="Sun J."/>
            <person name="Hu S."/>
            <person name="Hu X."/>
        </authorList>
    </citation>
    <scope>NUCLEOTIDE SEQUENCE [LARGE SCALE GENOMIC DNA]</scope>
    <source>
        <strain evidence="4 5">HLK1</strain>
    </source>
</reference>
<dbReference type="InterPro" id="IPR016181">
    <property type="entry name" value="Acyl_CoA_acyltransferase"/>
</dbReference>
<evidence type="ECO:0000259" key="3">
    <source>
        <dbReference type="PROSITE" id="PS51186"/>
    </source>
</evidence>
<dbReference type="InterPro" id="IPR000182">
    <property type="entry name" value="GNAT_dom"/>
</dbReference>
<dbReference type="RefSeq" id="WP_012521998.1">
    <property type="nucleotide sequence ID" value="NC_011144.1"/>
</dbReference>
<dbReference type="AlphaFoldDB" id="B4R9U0"/>
<keyword evidence="5" id="KW-1185">Reference proteome</keyword>
<feature type="domain" description="N-acetyltransferase" evidence="3">
    <location>
        <begin position="6"/>
        <end position="166"/>
    </location>
</feature>
<evidence type="ECO:0000313" key="5">
    <source>
        <dbReference type="Proteomes" id="UP000001868"/>
    </source>
</evidence>
<dbReference type="OrthoDB" id="5459937at2"/>
<dbReference type="PANTHER" id="PTHR43072:SF23">
    <property type="entry name" value="UPF0039 PROTEIN C11D3.02C"/>
    <property type="match status" value="1"/>
</dbReference>
<dbReference type="PROSITE" id="PS51186">
    <property type="entry name" value="GNAT"/>
    <property type="match status" value="1"/>
</dbReference>
<sequence>MTPSNLQARPAEPSDAPAIALIYNQGIEDRIATFETEPRTPEQVEAWWAHNLPIVAVTDGAGGPVVGYAAVFPYADRCCYRGIGEFSVYVRRDWRGRGVGRVAMEQLIVAAESAGLWKLLSRVFPENRASLSLMARLGFKEVGVHEKHGKLDGVWRDCVLVERLLPADL</sequence>
<dbReference type="Pfam" id="PF00583">
    <property type="entry name" value="Acetyltransf_1"/>
    <property type="match status" value="1"/>
</dbReference>
<evidence type="ECO:0000256" key="2">
    <source>
        <dbReference type="ARBA" id="ARBA00023315"/>
    </source>
</evidence>
<keyword evidence="1 4" id="KW-0808">Transferase</keyword>